<dbReference type="GO" id="GO:0005737">
    <property type="term" value="C:cytoplasm"/>
    <property type="evidence" value="ECO:0007669"/>
    <property type="project" value="TreeGrafter"/>
</dbReference>
<dbReference type="PANTHER" id="PTHR13369">
    <property type="match status" value="1"/>
</dbReference>
<evidence type="ECO:0000256" key="1">
    <source>
        <dbReference type="SAM" id="MobiDB-lite"/>
    </source>
</evidence>
<name>A0A7S3E4V4_9CHLO</name>
<proteinExistence type="predicted"/>
<sequence>MKPRSVELLLEKAAKAGLANLTASAEMIEDFDQAFEIGLALHACGNATDYAMLQSIKNRAAFAMCPCCVGKLKFSIEGGSSFSNKHKRFIGLGPAAAKDSAQAASPDGSGGEETLEHPRSQWLRSHVTSDQFALIAKAGDISHGCDDGASDGQFHGYEEIARTCKANIEYDRAQAAAEKKYTTGLYRLINGKKTGKAEIILGIPDHLAAP</sequence>
<evidence type="ECO:0000259" key="2">
    <source>
        <dbReference type="Pfam" id="PF13679"/>
    </source>
</evidence>
<organism evidence="3">
    <name type="scientific">Chloropicon laureae</name>
    <dbReference type="NCBI Taxonomy" id="464258"/>
    <lineage>
        <taxon>Eukaryota</taxon>
        <taxon>Viridiplantae</taxon>
        <taxon>Chlorophyta</taxon>
        <taxon>Chloropicophyceae</taxon>
        <taxon>Chloropicales</taxon>
        <taxon>Chloropicaceae</taxon>
        <taxon>Chloropicon</taxon>
    </lineage>
</organism>
<dbReference type="InterPro" id="IPR025714">
    <property type="entry name" value="Methyltranfer_dom"/>
</dbReference>
<dbReference type="EMBL" id="HBHU01013610">
    <property type="protein sequence ID" value="CAE0028057.1"/>
    <property type="molecule type" value="Transcribed_RNA"/>
</dbReference>
<dbReference type="AlphaFoldDB" id="A0A7S3E4V4"/>
<dbReference type="PANTHER" id="PTHR13369:SF0">
    <property type="entry name" value="GLUTATHIONE S-TRANSFERASE C-TERMINAL DOMAIN-CONTAINING PROTEIN"/>
    <property type="match status" value="1"/>
</dbReference>
<evidence type="ECO:0000313" key="3">
    <source>
        <dbReference type="EMBL" id="CAE0028057.1"/>
    </source>
</evidence>
<gene>
    <name evidence="3" type="ORF">CLAU1311_LOCUS8869</name>
</gene>
<accession>A0A7S3E4V4</accession>
<protein>
    <recommendedName>
        <fullName evidence="2">Methyltransferase domain-containing protein</fullName>
    </recommendedName>
</protein>
<dbReference type="Pfam" id="PF13679">
    <property type="entry name" value="Methyltransf_32"/>
    <property type="match status" value="1"/>
</dbReference>
<feature type="domain" description="Methyltransferase" evidence="2">
    <location>
        <begin position="25"/>
        <end position="72"/>
    </location>
</feature>
<feature type="region of interest" description="Disordered" evidence="1">
    <location>
        <begin position="99"/>
        <end position="119"/>
    </location>
</feature>
<reference evidence="3" key="1">
    <citation type="submission" date="2021-01" db="EMBL/GenBank/DDBJ databases">
        <authorList>
            <person name="Corre E."/>
            <person name="Pelletier E."/>
            <person name="Niang G."/>
            <person name="Scheremetjew M."/>
            <person name="Finn R."/>
            <person name="Kale V."/>
            <person name="Holt S."/>
            <person name="Cochrane G."/>
            <person name="Meng A."/>
            <person name="Brown T."/>
            <person name="Cohen L."/>
        </authorList>
    </citation>
    <scope>NUCLEOTIDE SEQUENCE</scope>
    <source>
        <strain evidence="3">RCC856</strain>
    </source>
</reference>